<feature type="domain" description="Reverse transcriptase zinc-binding" evidence="1">
    <location>
        <begin position="36"/>
        <end position="111"/>
    </location>
</feature>
<evidence type="ECO:0000259" key="1">
    <source>
        <dbReference type="Pfam" id="PF13966"/>
    </source>
</evidence>
<evidence type="ECO:0000313" key="3">
    <source>
        <dbReference type="RefSeq" id="XP_018435870.1"/>
    </source>
</evidence>
<dbReference type="KEGG" id="rsz:108808185"/>
<accession>A0A6J0JJP6</accession>
<dbReference type="RefSeq" id="XP_018435870.1">
    <property type="nucleotide sequence ID" value="XM_018580368.1"/>
</dbReference>
<keyword evidence="2" id="KW-1185">Reference proteome</keyword>
<reference evidence="2" key="1">
    <citation type="journal article" date="2019" name="Database">
        <title>The radish genome database (RadishGD): an integrated information resource for radish genomics.</title>
        <authorList>
            <person name="Yu H.J."/>
            <person name="Baek S."/>
            <person name="Lee Y.J."/>
            <person name="Cho A."/>
            <person name="Mun J.H."/>
        </authorList>
    </citation>
    <scope>NUCLEOTIDE SEQUENCE [LARGE SCALE GENOMIC DNA]</scope>
    <source>
        <strain evidence="2">cv. WK10039</strain>
    </source>
</reference>
<name>A0A6J0JJP6_RAPSA</name>
<proteinExistence type="predicted"/>
<dbReference type="InterPro" id="IPR026960">
    <property type="entry name" value="RVT-Znf"/>
</dbReference>
<dbReference type="Proteomes" id="UP000504610">
    <property type="component" value="Chromosome 6"/>
</dbReference>
<dbReference type="AlphaFoldDB" id="A0A6J0JJP6"/>
<dbReference type="GeneID" id="108808185"/>
<reference evidence="3" key="2">
    <citation type="submission" date="2025-08" db="UniProtKB">
        <authorList>
            <consortium name="RefSeq"/>
        </authorList>
    </citation>
    <scope>IDENTIFICATION</scope>
    <source>
        <tissue evidence="3">Leaf</tissue>
    </source>
</reference>
<dbReference type="Pfam" id="PF13966">
    <property type="entry name" value="zf-RVT"/>
    <property type="match status" value="1"/>
</dbReference>
<evidence type="ECO:0000313" key="2">
    <source>
        <dbReference type="Proteomes" id="UP000504610"/>
    </source>
</evidence>
<protein>
    <submittedName>
        <fullName evidence="3">Uncharacterized protein LOC108808185</fullName>
    </submittedName>
</protein>
<gene>
    <name evidence="3" type="primary">LOC108808185</name>
</gene>
<sequence length="199" mass="23350">MEVELHSYLTTLTLPLPIDVVDTFEWKAADLPLNVFNSQATWEVLHPRQPIQTWHDIVWFKGALPKHAFTMWVTNYDRLPTRARMASWGLAVPVACHYANDVWSQVFRRCSHPQQRITDWAELLSWIQATQSPRNLLLRKLVSQAVVFHVWKQRNNLLHNGIPLPPAHVFKALDREVRNIISARRSNKLFKSLMVLWFQ</sequence>
<dbReference type="OrthoDB" id="1053062at2759"/>
<organism evidence="2 3">
    <name type="scientific">Raphanus sativus</name>
    <name type="common">Radish</name>
    <name type="synonym">Raphanus raphanistrum var. sativus</name>
    <dbReference type="NCBI Taxonomy" id="3726"/>
    <lineage>
        <taxon>Eukaryota</taxon>
        <taxon>Viridiplantae</taxon>
        <taxon>Streptophyta</taxon>
        <taxon>Embryophyta</taxon>
        <taxon>Tracheophyta</taxon>
        <taxon>Spermatophyta</taxon>
        <taxon>Magnoliopsida</taxon>
        <taxon>eudicotyledons</taxon>
        <taxon>Gunneridae</taxon>
        <taxon>Pentapetalae</taxon>
        <taxon>rosids</taxon>
        <taxon>malvids</taxon>
        <taxon>Brassicales</taxon>
        <taxon>Brassicaceae</taxon>
        <taxon>Brassiceae</taxon>
        <taxon>Raphanus</taxon>
    </lineage>
</organism>